<dbReference type="InterPro" id="IPR043128">
    <property type="entry name" value="Rev_trsase/Diguanyl_cyclase"/>
</dbReference>
<dbReference type="InterPro" id="IPR029787">
    <property type="entry name" value="Nucleotide_cyclase"/>
</dbReference>
<name>A0ABX0GXF4_9ACTN</name>
<dbReference type="PROSITE" id="PS50885">
    <property type="entry name" value="HAMP"/>
    <property type="match status" value="1"/>
</dbReference>
<evidence type="ECO:0000256" key="2">
    <source>
        <dbReference type="ARBA" id="ARBA00022989"/>
    </source>
</evidence>
<evidence type="ECO:0000256" key="3">
    <source>
        <dbReference type="SAM" id="Phobius"/>
    </source>
</evidence>
<feature type="domain" description="GGDEF" evidence="5">
    <location>
        <begin position="464"/>
        <end position="595"/>
    </location>
</feature>
<dbReference type="Pfam" id="PF00672">
    <property type="entry name" value="HAMP"/>
    <property type="match status" value="1"/>
</dbReference>
<keyword evidence="2 3" id="KW-1133">Transmembrane helix</keyword>
<dbReference type="PANTHER" id="PTHR45138:SF9">
    <property type="entry name" value="DIGUANYLATE CYCLASE DGCM-RELATED"/>
    <property type="match status" value="1"/>
</dbReference>
<dbReference type="Pfam" id="PF05227">
    <property type="entry name" value="CHASE3"/>
    <property type="match status" value="1"/>
</dbReference>
<reference evidence="6 7" key="1">
    <citation type="submission" date="2020-03" db="EMBL/GenBank/DDBJ databases">
        <title>Two novel Motilibacter sp.</title>
        <authorList>
            <person name="Liu S."/>
        </authorList>
    </citation>
    <scope>NUCLEOTIDE SEQUENCE [LARGE SCALE GENOMIC DNA]</scope>
    <source>
        <strain evidence="6 7">E257</strain>
    </source>
</reference>
<proteinExistence type="predicted"/>
<dbReference type="InterPro" id="IPR007891">
    <property type="entry name" value="CHASE3"/>
</dbReference>
<dbReference type="NCBIfam" id="TIGR00254">
    <property type="entry name" value="GGDEF"/>
    <property type="match status" value="1"/>
</dbReference>
<dbReference type="Gene3D" id="3.30.70.270">
    <property type="match status" value="1"/>
</dbReference>
<feature type="transmembrane region" description="Helical" evidence="3">
    <location>
        <begin position="27"/>
        <end position="48"/>
    </location>
</feature>
<dbReference type="InterPro" id="IPR003660">
    <property type="entry name" value="HAMP_dom"/>
</dbReference>
<evidence type="ECO:0000256" key="1">
    <source>
        <dbReference type="ARBA" id="ARBA00022692"/>
    </source>
</evidence>
<dbReference type="Pfam" id="PF00990">
    <property type="entry name" value="GGDEF"/>
    <property type="match status" value="1"/>
</dbReference>
<dbReference type="PROSITE" id="PS50887">
    <property type="entry name" value="GGDEF"/>
    <property type="match status" value="1"/>
</dbReference>
<accession>A0ABX0GXF4</accession>
<dbReference type="CDD" id="cd01949">
    <property type="entry name" value="GGDEF"/>
    <property type="match status" value="1"/>
</dbReference>
<dbReference type="Proteomes" id="UP000800981">
    <property type="component" value="Unassembled WGS sequence"/>
</dbReference>
<dbReference type="InterPro" id="IPR029016">
    <property type="entry name" value="GAF-like_dom_sf"/>
</dbReference>
<dbReference type="SMART" id="SM00267">
    <property type="entry name" value="GGDEF"/>
    <property type="match status" value="1"/>
</dbReference>
<dbReference type="InterPro" id="IPR000160">
    <property type="entry name" value="GGDEF_dom"/>
</dbReference>
<dbReference type="InterPro" id="IPR050469">
    <property type="entry name" value="Diguanylate_Cyclase"/>
</dbReference>
<protein>
    <submittedName>
        <fullName evidence="6">Diguanylate cyclase</fullName>
    </submittedName>
</protein>
<dbReference type="SUPFAM" id="SSF55073">
    <property type="entry name" value="Nucleotide cyclase"/>
    <property type="match status" value="1"/>
</dbReference>
<dbReference type="EMBL" id="JAANNP010000021">
    <property type="protein sequence ID" value="NHC15248.1"/>
    <property type="molecule type" value="Genomic_DNA"/>
</dbReference>
<keyword evidence="3" id="KW-0472">Membrane</keyword>
<keyword evidence="1 3" id="KW-0812">Transmembrane</keyword>
<dbReference type="SMART" id="SM00304">
    <property type="entry name" value="HAMP"/>
    <property type="match status" value="1"/>
</dbReference>
<gene>
    <name evidence="6" type="ORF">G9H71_15815</name>
</gene>
<dbReference type="CDD" id="cd06225">
    <property type="entry name" value="HAMP"/>
    <property type="match status" value="1"/>
</dbReference>
<comment type="caution">
    <text evidence="6">The sequence shown here is derived from an EMBL/GenBank/DDBJ whole genome shotgun (WGS) entry which is preliminary data.</text>
</comment>
<organism evidence="6 7">
    <name type="scientific">Motilibacter deserti</name>
    <dbReference type="NCBI Taxonomy" id="2714956"/>
    <lineage>
        <taxon>Bacteria</taxon>
        <taxon>Bacillati</taxon>
        <taxon>Actinomycetota</taxon>
        <taxon>Actinomycetes</taxon>
        <taxon>Motilibacterales</taxon>
        <taxon>Motilibacteraceae</taxon>
        <taxon>Motilibacter</taxon>
    </lineage>
</organism>
<dbReference type="RefSeq" id="WP_166283531.1">
    <property type="nucleotide sequence ID" value="NZ_JAANNP010000021.1"/>
</dbReference>
<evidence type="ECO:0000313" key="6">
    <source>
        <dbReference type="EMBL" id="NHC15248.1"/>
    </source>
</evidence>
<keyword evidence="7" id="KW-1185">Reference proteome</keyword>
<dbReference type="Gene3D" id="3.30.450.40">
    <property type="match status" value="1"/>
</dbReference>
<dbReference type="PANTHER" id="PTHR45138">
    <property type="entry name" value="REGULATORY COMPONENTS OF SENSORY TRANSDUCTION SYSTEM"/>
    <property type="match status" value="1"/>
</dbReference>
<evidence type="ECO:0000259" key="4">
    <source>
        <dbReference type="PROSITE" id="PS50885"/>
    </source>
</evidence>
<dbReference type="SUPFAM" id="SSF55781">
    <property type="entry name" value="GAF domain-like"/>
    <property type="match status" value="1"/>
</dbReference>
<evidence type="ECO:0000259" key="5">
    <source>
        <dbReference type="PROSITE" id="PS50887"/>
    </source>
</evidence>
<sequence>MNVRRAPAAAGAPDAQERSLQGELRRFWRALALALSLLLVSIAASAAYSQLVVQPRSVLTTAVVKQLRLLHEGMLDQETSLRAYAATGNPAFLAPYSAGATETNRAEDELIGLVSGDPTETRMVVATILAHRAWASSWAGEGLAVRPGQPMETGKLSAYLARGKTLFDRYRAAQHVAADRAAARRDAALASQRKALLTAGAVNVLVVAGIFVVGVRRRRQLGTVIDAPVRALLDMMSRMEAGELGVQAPGLGPSEFRRLGEGLSSMARRIEAQQARGMVREEAASQLAARLRVILRVARETAGSLDPRLVAEYVAAAAVELGRTRAVVWERRADGEFVAIRRSTDPSGALPPAGLVAPPAVAMAAAEARSVTQGTMTCFPLVVRGAVVGVMEVEAEAWDDEDTAQVDSVLEALALSAASALEAARLHASVTEQARLDGLTGLRNRRSLEEEAAHEWSRSRRYDRPLSVCMIDLDHFKRINDTAGHAIGDEWLRRTADAVAAGLRGSDLAYRYGGEELVVMLPETSADAAMIVAERMRAAIEAVVGPAEYPHVTASVGVATLSYAMRDVNELLAAADTALYAAKTAGRNRVVAAEQSVLLTPSGSRAG</sequence>
<feature type="domain" description="HAMP" evidence="4">
    <location>
        <begin position="223"/>
        <end position="275"/>
    </location>
</feature>
<evidence type="ECO:0000313" key="7">
    <source>
        <dbReference type="Proteomes" id="UP000800981"/>
    </source>
</evidence>